<protein>
    <submittedName>
        <fullName evidence="1">Uncharacterized protein</fullName>
    </submittedName>
</protein>
<organism evidence="1">
    <name type="scientific">marine metagenome</name>
    <dbReference type="NCBI Taxonomy" id="408172"/>
    <lineage>
        <taxon>unclassified sequences</taxon>
        <taxon>metagenomes</taxon>
        <taxon>ecological metagenomes</taxon>
    </lineage>
</organism>
<gene>
    <name evidence="1" type="ORF">METZ01_LOCUS73511</name>
</gene>
<dbReference type="AlphaFoldDB" id="A0A381U074"/>
<evidence type="ECO:0000313" key="1">
    <source>
        <dbReference type="EMBL" id="SVA20657.1"/>
    </source>
</evidence>
<feature type="non-terminal residue" evidence="1">
    <location>
        <position position="1"/>
    </location>
</feature>
<reference evidence="1" key="1">
    <citation type="submission" date="2018-05" db="EMBL/GenBank/DDBJ databases">
        <authorList>
            <person name="Lanie J.A."/>
            <person name="Ng W.-L."/>
            <person name="Kazmierczak K.M."/>
            <person name="Andrzejewski T.M."/>
            <person name="Davidsen T.M."/>
            <person name="Wayne K.J."/>
            <person name="Tettelin H."/>
            <person name="Glass J.I."/>
            <person name="Rusch D."/>
            <person name="Podicherti R."/>
            <person name="Tsui H.-C.T."/>
            <person name="Winkler M.E."/>
        </authorList>
    </citation>
    <scope>NUCLEOTIDE SEQUENCE</scope>
</reference>
<proteinExistence type="predicted"/>
<dbReference type="EMBL" id="UINC01005335">
    <property type="protein sequence ID" value="SVA20657.1"/>
    <property type="molecule type" value="Genomic_DNA"/>
</dbReference>
<sequence length="33" mass="3681">VNIAEKQWKMVGATGFEPATPAVRRQSAPHQQF</sequence>
<accession>A0A381U074</accession>
<name>A0A381U074_9ZZZZ</name>